<gene>
    <name evidence="2" type="ORF">H072_1893</name>
</gene>
<dbReference type="AlphaFoldDB" id="S8AT39"/>
<protein>
    <submittedName>
        <fullName evidence="2">Uncharacterized protein</fullName>
    </submittedName>
</protein>
<dbReference type="OrthoDB" id="5396527at2759"/>
<evidence type="ECO:0000256" key="1">
    <source>
        <dbReference type="SAM" id="MobiDB-lite"/>
    </source>
</evidence>
<dbReference type="HOGENOM" id="CLU_1578466_0_0_1"/>
<feature type="compositionally biased region" description="Polar residues" evidence="1">
    <location>
        <begin position="54"/>
        <end position="65"/>
    </location>
</feature>
<feature type="region of interest" description="Disordered" evidence="1">
    <location>
        <begin position="44"/>
        <end position="65"/>
    </location>
</feature>
<accession>S8AT39</accession>
<proteinExistence type="predicted"/>
<keyword evidence="3" id="KW-1185">Reference proteome</keyword>
<organism evidence="2 3">
    <name type="scientific">Dactylellina haptotyla (strain CBS 200.50)</name>
    <name type="common">Nematode-trapping fungus</name>
    <name type="synonym">Monacrosporium haptotylum</name>
    <dbReference type="NCBI Taxonomy" id="1284197"/>
    <lineage>
        <taxon>Eukaryota</taxon>
        <taxon>Fungi</taxon>
        <taxon>Dikarya</taxon>
        <taxon>Ascomycota</taxon>
        <taxon>Pezizomycotina</taxon>
        <taxon>Orbiliomycetes</taxon>
        <taxon>Orbiliales</taxon>
        <taxon>Orbiliaceae</taxon>
        <taxon>Dactylellina</taxon>
    </lineage>
</organism>
<sequence length="169" mass="18116">MKGKVGLLLATSAGIIGGKYLFEPLILEQKEKERESKLLAAAMPSTPPAVTPKQPLTLQQHQQPEPQIISSSLTMPLSAPPPSSFIQAPHSSLTPSAIANTRTLACLPSTEISRSAHPDDAAKIMDEPLPLSPLIAKKIPSKEDSGEMQAEPYTRDPDGVGLFGKVKFW</sequence>
<comment type="caution">
    <text evidence="2">The sequence shown here is derived from an EMBL/GenBank/DDBJ whole genome shotgun (WGS) entry which is preliminary data.</text>
</comment>
<evidence type="ECO:0000313" key="3">
    <source>
        <dbReference type="Proteomes" id="UP000015100"/>
    </source>
</evidence>
<reference evidence="3" key="2">
    <citation type="submission" date="2013-04" db="EMBL/GenBank/DDBJ databases">
        <title>Genomic mechanisms accounting for the adaptation to parasitism in nematode-trapping fungi.</title>
        <authorList>
            <person name="Ahren D.G."/>
        </authorList>
    </citation>
    <scope>NUCLEOTIDE SEQUENCE [LARGE SCALE GENOMIC DNA]</scope>
    <source>
        <strain evidence="3">CBS 200.50</strain>
    </source>
</reference>
<dbReference type="Proteomes" id="UP000015100">
    <property type="component" value="Unassembled WGS sequence"/>
</dbReference>
<evidence type="ECO:0000313" key="2">
    <source>
        <dbReference type="EMBL" id="EPS44141.1"/>
    </source>
</evidence>
<dbReference type="EMBL" id="AQGS01000057">
    <property type="protein sequence ID" value="EPS44141.1"/>
    <property type="molecule type" value="Genomic_DNA"/>
</dbReference>
<reference evidence="2 3" key="1">
    <citation type="journal article" date="2013" name="PLoS Genet.">
        <title>Genomic mechanisms accounting for the adaptation to parasitism in nematode-trapping fungi.</title>
        <authorList>
            <person name="Meerupati T."/>
            <person name="Andersson K.M."/>
            <person name="Friman E."/>
            <person name="Kumar D."/>
            <person name="Tunlid A."/>
            <person name="Ahren D."/>
        </authorList>
    </citation>
    <scope>NUCLEOTIDE SEQUENCE [LARGE SCALE GENOMIC DNA]</scope>
    <source>
        <strain evidence="2 3">CBS 200.50</strain>
    </source>
</reference>
<name>S8AT39_DACHA</name>